<evidence type="ECO:0000256" key="1">
    <source>
        <dbReference type="SAM" id="Phobius"/>
    </source>
</evidence>
<keyword evidence="1" id="KW-1133">Transmembrane helix</keyword>
<evidence type="ECO:0000313" key="2">
    <source>
        <dbReference type="EMBL" id="JAD66284.1"/>
    </source>
</evidence>
<sequence length="37" mass="4672">MFSCYKTFAPLLYLVYFCLPSLFWVKFHRLSTRKMWF</sequence>
<proteinExistence type="predicted"/>
<name>A0A0A9BQM6_ARUDO</name>
<keyword evidence="1" id="KW-0812">Transmembrane</keyword>
<accession>A0A0A9BQM6</accession>
<feature type="transmembrane region" description="Helical" evidence="1">
    <location>
        <begin position="6"/>
        <end position="25"/>
    </location>
</feature>
<dbReference type="EMBL" id="GBRH01231611">
    <property type="protein sequence ID" value="JAD66284.1"/>
    <property type="molecule type" value="Transcribed_RNA"/>
</dbReference>
<keyword evidence="1" id="KW-0472">Membrane</keyword>
<reference evidence="2" key="2">
    <citation type="journal article" date="2015" name="Data Brief">
        <title>Shoot transcriptome of the giant reed, Arundo donax.</title>
        <authorList>
            <person name="Barrero R.A."/>
            <person name="Guerrero F.D."/>
            <person name="Moolhuijzen P."/>
            <person name="Goolsby J.A."/>
            <person name="Tidwell J."/>
            <person name="Bellgard S.E."/>
            <person name="Bellgard M.I."/>
        </authorList>
    </citation>
    <scope>NUCLEOTIDE SEQUENCE</scope>
    <source>
        <tissue evidence="2">Shoot tissue taken approximately 20 cm above the soil surface</tissue>
    </source>
</reference>
<reference evidence="2" key="1">
    <citation type="submission" date="2014-09" db="EMBL/GenBank/DDBJ databases">
        <authorList>
            <person name="Magalhaes I.L.F."/>
            <person name="Oliveira U."/>
            <person name="Santos F.R."/>
            <person name="Vidigal T.H.D.A."/>
            <person name="Brescovit A.D."/>
            <person name="Santos A.J."/>
        </authorList>
    </citation>
    <scope>NUCLEOTIDE SEQUENCE</scope>
    <source>
        <tissue evidence="2">Shoot tissue taken approximately 20 cm above the soil surface</tissue>
    </source>
</reference>
<dbReference type="AlphaFoldDB" id="A0A0A9BQM6"/>
<organism evidence="2">
    <name type="scientific">Arundo donax</name>
    <name type="common">Giant reed</name>
    <name type="synonym">Donax arundinaceus</name>
    <dbReference type="NCBI Taxonomy" id="35708"/>
    <lineage>
        <taxon>Eukaryota</taxon>
        <taxon>Viridiplantae</taxon>
        <taxon>Streptophyta</taxon>
        <taxon>Embryophyta</taxon>
        <taxon>Tracheophyta</taxon>
        <taxon>Spermatophyta</taxon>
        <taxon>Magnoliopsida</taxon>
        <taxon>Liliopsida</taxon>
        <taxon>Poales</taxon>
        <taxon>Poaceae</taxon>
        <taxon>PACMAD clade</taxon>
        <taxon>Arundinoideae</taxon>
        <taxon>Arundineae</taxon>
        <taxon>Arundo</taxon>
    </lineage>
</organism>
<protein>
    <submittedName>
        <fullName evidence="2">Uncharacterized protein</fullName>
    </submittedName>
</protein>